<name>A0A922I631_DERFA</name>
<comment type="caution">
    <text evidence="1">The sequence shown here is derived from an EMBL/GenBank/DDBJ whole genome shotgun (WGS) entry which is preliminary data.</text>
</comment>
<reference evidence="1" key="1">
    <citation type="submission" date="2013-05" db="EMBL/GenBank/DDBJ databases">
        <authorList>
            <person name="Yim A.K.Y."/>
            <person name="Chan T.F."/>
            <person name="Ji K.M."/>
            <person name="Liu X.Y."/>
            <person name="Zhou J.W."/>
            <person name="Li R.Q."/>
            <person name="Yang K.Y."/>
            <person name="Li J."/>
            <person name="Li M."/>
            <person name="Law P.T.W."/>
            <person name="Wu Y.L."/>
            <person name="Cai Z.L."/>
            <person name="Qin H."/>
            <person name="Bao Y."/>
            <person name="Leung R.K.K."/>
            <person name="Ng P.K.S."/>
            <person name="Zou J."/>
            <person name="Zhong X.J."/>
            <person name="Ran P.X."/>
            <person name="Zhong N.S."/>
            <person name="Liu Z.G."/>
            <person name="Tsui S.K.W."/>
        </authorList>
    </citation>
    <scope>NUCLEOTIDE SEQUENCE</scope>
    <source>
        <strain evidence="1">Derf</strain>
        <tissue evidence="1">Whole organism</tissue>
    </source>
</reference>
<accession>A0A922I631</accession>
<reference evidence="1" key="2">
    <citation type="journal article" date="2022" name="Res Sq">
        <title>Comparative Genomics Reveals Insights into the Divergent Evolution of Astigmatic Mites and Household Pest Adaptations.</title>
        <authorList>
            <person name="Xiong Q."/>
            <person name="Wan A.T.-Y."/>
            <person name="Liu X.-Y."/>
            <person name="Fung C.S.-H."/>
            <person name="Xiao X."/>
            <person name="Malainual N."/>
            <person name="Hou J."/>
            <person name="Wang L."/>
            <person name="Wang M."/>
            <person name="Yang K."/>
            <person name="Cui Y."/>
            <person name="Leung E."/>
            <person name="Nong W."/>
            <person name="Shin S.-K."/>
            <person name="Au S."/>
            <person name="Jeong K.Y."/>
            <person name="Chew F.T."/>
            <person name="Hui J."/>
            <person name="Leung T.F."/>
            <person name="Tungtrongchitr A."/>
            <person name="Zhong N."/>
            <person name="Liu Z."/>
            <person name="Tsui S."/>
        </authorList>
    </citation>
    <scope>NUCLEOTIDE SEQUENCE</scope>
    <source>
        <strain evidence="1">Derf</strain>
        <tissue evidence="1">Whole organism</tissue>
    </source>
</reference>
<dbReference type="Proteomes" id="UP000790347">
    <property type="component" value="Unassembled WGS sequence"/>
</dbReference>
<protein>
    <submittedName>
        <fullName evidence="1">Uncharacterized protein</fullName>
    </submittedName>
</protein>
<organism evidence="1 2">
    <name type="scientific">Dermatophagoides farinae</name>
    <name type="common">American house dust mite</name>
    <dbReference type="NCBI Taxonomy" id="6954"/>
    <lineage>
        <taxon>Eukaryota</taxon>
        <taxon>Metazoa</taxon>
        <taxon>Ecdysozoa</taxon>
        <taxon>Arthropoda</taxon>
        <taxon>Chelicerata</taxon>
        <taxon>Arachnida</taxon>
        <taxon>Acari</taxon>
        <taxon>Acariformes</taxon>
        <taxon>Sarcoptiformes</taxon>
        <taxon>Astigmata</taxon>
        <taxon>Psoroptidia</taxon>
        <taxon>Analgoidea</taxon>
        <taxon>Pyroglyphidae</taxon>
        <taxon>Dermatophagoidinae</taxon>
        <taxon>Dermatophagoides</taxon>
    </lineage>
</organism>
<evidence type="ECO:0000313" key="2">
    <source>
        <dbReference type="Proteomes" id="UP000790347"/>
    </source>
</evidence>
<evidence type="ECO:0000313" key="1">
    <source>
        <dbReference type="EMBL" id="KAH9521331.1"/>
    </source>
</evidence>
<proteinExistence type="predicted"/>
<dbReference type="EMBL" id="ASGP02000002">
    <property type="protein sequence ID" value="KAH9521331.1"/>
    <property type="molecule type" value="Genomic_DNA"/>
</dbReference>
<keyword evidence="2" id="KW-1185">Reference proteome</keyword>
<dbReference type="AlphaFoldDB" id="A0A922I631"/>
<sequence length="64" mass="7562">MIIAIVFSSLFSSRHITLNPIEIYPIHIQALLWLSSSAYINILIDTHYWLLYIELLYLDDNHDD</sequence>
<gene>
    <name evidence="1" type="ORF">DERF_004997</name>
</gene>